<protein>
    <submittedName>
        <fullName evidence="2">(diamondback moth) hypothetical protein</fullName>
    </submittedName>
</protein>
<proteinExistence type="predicted"/>
<dbReference type="InterPro" id="IPR011990">
    <property type="entry name" value="TPR-like_helical_dom_sf"/>
</dbReference>
<dbReference type="Gene3D" id="1.25.40.10">
    <property type="entry name" value="Tetratricopeptide repeat domain"/>
    <property type="match status" value="1"/>
</dbReference>
<feature type="compositionally biased region" description="Low complexity" evidence="1">
    <location>
        <begin position="172"/>
        <end position="185"/>
    </location>
</feature>
<dbReference type="Pfam" id="PF08238">
    <property type="entry name" value="Sel1"/>
    <property type="match status" value="2"/>
</dbReference>
<reference evidence="2" key="1">
    <citation type="submission" date="2020-11" db="EMBL/GenBank/DDBJ databases">
        <authorList>
            <person name="Whiteford S."/>
        </authorList>
    </citation>
    <scope>NUCLEOTIDE SEQUENCE</scope>
</reference>
<dbReference type="PANTHER" id="PTHR45011:SF1">
    <property type="entry name" value="DAP3-BINDING CELL DEATH ENHANCER 1"/>
    <property type="match status" value="1"/>
</dbReference>
<gene>
    <name evidence="2" type="ORF">PLXY2_LOCUS5064</name>
</gene>
<dbReference type="InterPro" id="IPR006597">
    <property type="entry name" value="Sel1-like"/>
</dbReference>
<dbReference type="PANTHER" id="PTHR45011">
    <property type="entry name" value="DAP3-BINDING CELL DEATH ENHANCER 1"/>
    <property type="match status" value="1"/>
</dbReference>
<organism evidence="2 3">
    <name type="scientific">Plutella xylostella</name>
    <name type="common">Diamondback moth</name>
    <name type="synonym">Plutella maculipennis</name>
    <dbReference type="NCBI Taxonomy" id="51655"/>
    <lineage>
        <taxon>Eukaryota</taxon>
        <taxon>Metazoa</taxon>
        <taxon>Ecdysozoa</taxon>
        <taxon>Arthropoda</taxon>
        <taxon>Hexapoda</taxon>
        <taxon>Insecta</taxon>
        <taxon>Pterygota</taxon>
        <taxon>Neoptera</taxon>
        <taxon>Endopterygota</taxon>
        <taxon>Lepidoptera</taxon>
        <taxon>Glossata</taxon>
        <taxon>Ditrysia</taxon>
        <taxon>Yponomeutoidea</taxon>
        <taxon>Plutellidae</taxon>
        <taxon>Plutella</taxon>
    </lineage>
</organism>
<dbReference type="AlphaFoldDB" id="A0A8S4EBJ0"/>
<accession>A0A8S4EBJ0</accession>
<evidence type="ECO:0000313" key="3">
    <source>
        <dbReference type="Proteomes" id="UP000653454"/>
    </source>
</evidence>
<dbReference type="Proteomes" id="UP000653454">
    <property type="component" value="Unassembled WGS sequence"/>
</dbReference>
<name>A0A8S4EBJ0_PLUXY</name>
<comment type="caution">
    <text evidence="2">The sequence shown here is derived from an EMBL/GenBank/DDBJ whole genome shotgun (WGS) entry which is preliminary data.</text>
</comment>
<feature type="region of interest" description="Disordered" evidence="1">
    <location>
        <begin position="165"/>
        <end position="190"/>
    </location>
</feature>
<evidence type="ECO:0000256" key="1">
    <source>
        <dbReference type="SAM" id="MobiDB-lite"/>
    </source>
</evidence>
<dbReference type="InterPro" id="IPR052748">
    <property type="entry name" value="ISR_Activator"/>
</dbReference>
<keyword evidence="3" id="KW-1185">Reference proteome</keyword>
<evidence type="ECO:0000313" key="2">
    <source>
        <dbReference type="EMBL" id="CAG9112723.1"/>
    </source>
</evidence>
<dbReference type="SMART" id="SM00671">
    <property type="entry name" value="SEL1"/>
    <property type="match status" value="2"/>
</dbReference>
<sequence length="363" mass="40218">MWKYVSRRVRDTFERSANYFDKRSTTGLTNAPNNVTDDGKKKSSPPCRWYILGRCCDPSYKNDNNTNSSRWNFEHLNSSWLNAITWSSAVVLGWYATQFIHLKHKYRCRNDKKEAQCSIQHLLKSLQPFVQNVNENAPFLKAAPNVEKIIGTFIPTVHLISNGDSKSGGNEAASAPPSTSSGTSAQEHSDNDLGEVLNSIENKLGLAAIENGQHQDGLNLLRSAATRNHAPALYNLGLCYELGLGVEANEKVAMDFYRSAASQEHPGAMYNLGIYYGQGRGGLARDMDTATRLLRLAALKGKEEAAIALKALDIDISEPLEQNVESFSFPYTPYAPDEEHIMPTHSSLFVDNVQCTINHATVC</sequence>
<dbReference type="EMBL" id="CAJHNJ030000014">
    <property type="protein sequence ID" value="CAG9112723.1"/>
    <property type="molecule type" value="Genomic_DNA"/>
</dbReference>
<dbReference type="SUPFAM" id="SSF81901">
    <property type="entry name" value="HCP-like"/>
    <property type="match status" value="1"/>
</dbReference>